<dbReference type="GO" id="GO:0009372">
    <property type="term" value="P:quorum sensing"/>
    <property type="evidence" value="ECO:0007669"/>
    <property type="project" value="UniProtKB-KW"/>
</dbReference>
<keyword evidence="7 8" id="KW-0472">Membrane</keyword>
<dbReference type="InterPro" id="IPR006741">
    <property type="entry name" value="AgrB"/>
</dbReference>
<proteinExistence type="predicted"/>
<gene>
    <name evidence="9" type="ORF">HMPREF0216_02983</name>
</gene>
<evidence type="ECO:0000313" key="10">
    <source>
        <dbReference type="Proteomes" id="UP000010420"/>
    </source>
</evidence>
<reference evidence="9 10" key="1">
    <citation type="submission" date="2012-05" db="EMBL/GenBank/DDBJ databases">
        <authorList>
            <person name="Weinstock G."/>
            <person name="Sodergren E."/>
            <person name="Lobos E.A."/>
            <person name="Fulton L."/>
            <person name="Fulton R."/>
            <person name="Courtney L."/>
            <person name="Fronick C."/>
            <person name="O'Laughlin M."/>
            <person name="Godfrey J."/>
            <person name="Wilson R.M."/>
            <person name="Miner T."/>
            <person name="Farmer C."/>
            <person name="Delehaunty K."/>
            <person name="Cordes M."/>
            <person name="Minx P."/>
            <person name="Tomlinson C."/>
            <person name="Chen J."/>
            <person name="Wollam A."/>
            <person name="Pepin K.H."/>
            <person name="Bhonagiri V."/>
            <person name="Zhang X."/>
            <person name="Suruliraj S."/>
            <person name="Warren W."/>
            <person name="Mitreva M."/>
            <person name="Mardis E.R."/>
            <person name="Wilson R.K."/>
        </authorList>
    </citation>
    <scope>NUCLEOTIDE SEQUENCE [LARGE SCALE GENOMIC DNA]</scope>
    <source>
        <strain evidence="9 10">DSM 1785</strain>
    </source>
</reference>
<dbReference type="Proteomes" id="UP000010420">
    <property type="component" value="Unassembled WGS sequence"/>
</dbReference>
<sequence>MIKKLSRNIIGDLSKYNNYTEEQEEQMEYTLRVFLYEVIKIIIIVLILAVFGHLKEAILILGIMSITKPFIGGYHEDSQIRCFLATFILVLAIILLANTSDLSLVGCFIINLMSIFCVYNKAPVINYKMPLTRKDLIKRNRFIGITNIIILSIISLIMFKVKWFSQIIVWANIIQVMFMFNKYGK</sequence>
<organism evidence="9 10">
    <name type="scientific">Clostridium celatum DSM 1785</name>
    <dbReference type="NCBI Taxonomy" id="545697"/>
    <lineage>
        <taxon>Bacteria</taxon>
        <taxon>Bacillati</taxon>
        <taxon>Bacillota</taxon>
        <taxon>Clostridia</taxon>
        <taxon>Eubacteriales</taxon>
        <taxon>Clostridiaceae</taxon>
        <taxon>Clostridium</taxon>
    </lineage>
</organism>
<evidence type="ECO:0000256" key="2">
    <source>
        <dbReference type="ARBA" id="ARBA00022654"/>
    </source>
</evidence>
<protein>
    <submittedName>
        <fullName evidence="9">Accessory protein regulator protein B</fullName>
    </submittedName>
</protein>
<feature type="transmembrane region" description="Helical" evidence="8">
    <location>
        <begin position="103"/>
        <end position="122"/>
    </location>
</feature>
<feature type="transmembrane region" description="Helical" evidence="8">
    <location>
        <begin position="80"/>
        <end position="97"/>
    </location>
</feature>
<feature type="transmembrane region" description="Helical" evidence="8">
    <location>
        <begin position="142"/>
        <end position="161"/>
    </location>
</feature>
<evidence type="ECO:0000256" key="5">
    <source>
        <dbReference type="ARBA" id="ARBA00022801"/>
    </source>
</evidence>
<keyword evidence="5" id="KW-0378">Hydrolase</keyword>
<feature type="transmembrane region" description="Helical" evidence="8">
    <location>
        <begin position="167"/>
        <end position="184"/>
    </location>
</feature>
<evidence type="ECO:0000313" key="9">
    <source>
        <dbReference type="EMBL" id="EKY23313.1"/>
    </source>
</evidence>
<dbReference type="GO" id="GO:0006508">
    <property type="term" value="P:proteolysis"/>
    <property type="evidence" value="ECO:0007669"/>
    <property type="project" value="UniProtKB-KW"/>
</dbReference>
<keyword evidence="10" id="KW-1185">Reference proteome</keyword>
<dbReference type="HOGENOM" id="CLU_098969_2_1_9"/>
<evidence type="ECO:0000256" key="8">
    <source>
        <dbReference type="SAM" id="Phobius"/>
    </source>
</evidence>
<evidence type="ECO:0000256" key="4">
    <source>
        <dbReference type="ARBA" id="ARBA00022692"/>
    </source>
</evidence>
<dbReference type="Pfam" id="PF04647">
    <property type="entry name" value="AgrB"/>
    <property type="match status" value="1"/>
</dbReference>
<dbReference type="EMBL" id="AMEZ01000109">
    <property type="protein sequence ID" value="EKY23313.1"/>
    <property type="molecule type" value="Genomic_DNA"/>
</dbReference>
<dbReference type="RefSeq" id="WP_005215402.1">
    <property type="nucleotide sequence ID" value="NZ_KB291697.1"/>
</dbReference>
<dbReference type="eggNOG" id="COG4512">
    <property type="taxonomic scope" value="Bacteria"/>
</dbReference>
<evidence type="ECO:0000256" key="1">
    <source>
        <dbReference type="ARBA" id="ARBA00022475"/>
    </source>
</evidence>
<evidence type="ECO:0000256" key="6">
    <source>
        <dbReference type="ARBA" id="ARBA00022989"/>
    </source>
</evidence>
<keyword evidence="4 8" id="KW-0812">Transmembrane</keyword>
<comment type="caution">
    <text evidence="9">The sequence shown here is derived from an EMBL/GenBank/DDBJ whole genome shotgun (WGS) entry which is preliminary data.</text>
</comment>
<feature type="transmembrane region" description="Helical" evidence="8">
    <location>
        <begin position="57"/>
        <end position="73"/>
    </location>
</feature>
<keyword evidence="1" id="KW-1003">Cell membrane</keyword>
<dbReference type="STRING" id="545697.HMPREF0216_02983"/>
<dbReference type="AlphaFoldDB" id="L1Q5T4"/>
<evidence type="ECO:0000256" key="7">
    <source>
        <dbReference type="ARBA" id="ARBA00023136"/>
    </source>
</evidence>
<dbReference type="OrthoDB" id="1910345at2"/>
<evidence type="ECO:0000256" key="3">
    <source>
        <dbReference type="ARBA" id="ARBA00022670"/>
    </source>
</evidence>
<keyword evidence="3" id="KW-0645">Protease</keyword>
<name>L1Q5T4_9CLOT</name>
<dbReference type="SMART" id="SM00793">
    <property type="entry name" value="AgrB"/>
    <property type="match status" value="1"/>
</dbReference>
<dbReference type="GO" id="GO:0008233">
    <property type="term" value="F:peptidase activity"/>
    <property type="evidence" value="ECO:0007669"/>
    <property type="project" value="UniProtKB-KW"/>
</dbReference>
<dbReference type="GO" id="GO:0016020">
    <property type="term" value="C:membrane"/>
    <property type="evidence" value="ECO:0007669"/>
    <property type="project" value="InterPro"/>
</dbReference>
<feature type="transmembrane region" description="Helical" evidence="8">
    <location>
        <begin position="33"/>
        <end position="51"/>
    </location>
</feature>
<keyword evidence="6 8" id="KW-1133">Transmembrane helix</keyword>
<dbReference type="PATRIC" id="fig|545697.3.peg.2931"/>
<keyword evidence="2" id="KW-0673">Quorum sensing</keyword>
<accession>L1Q5T4</accession>